<dbReference type="OrthoDB" id="9798006at2"/>
<dbReference type="CDD" id="cd04301">
    <property type="entry name" value="NAT_SF"/>
    <property type="match status" value="1"/>
</dbReference>
<dbReference type="GO" id="GO:0016747">
    <property type="term" value="F:acyltransferase activity, transferring groups other than amino-acyl groups"/>
    <property type="evidence" value="ECO:0007669"/>
    <property type="project" value="InterPro"/>
</dbReference>
<gene>
    <name evidence="4" type="ORF">JCM16418_41</name>
</gene>
<proteinExistence type="predicted"/>
<protein>
    <submittedName>
        <fullName evidence="4">Phosphinothricin N-acetyltransferase</fullName>
    </submittedName>
</protein>
<name>W7YF40_9BACL</name>
<keyword evidence="5" id="KW-1185">Reference proteome</keyword>
<dbReference type="PROSITE" id="PS51186">
    <property type="entry name" value="GNAT"/>
    <property type="match status" value="1"/>
</dbReference>
<reference evidence="4 5" key="1">
    <citation type="journal article" date="2014" name="Genome Announc.">
        <title>Draft Genome Sequence of Paenibacillus pini JCM 16418T, Isolated from the Rhizosphere of Pine Tree.</title>
        <authorList>
            <person name="Yuki M."/>
            <person name="Oshima K."/>
            <person name="Suda W."/>
            <person name="Oshida Y."/>
            <person name="Kitamura K."/>
            <person name="Iida Y."/>
            <person name="Hattori M."/>
            <person name="Ohkuma M."/>
        </authorList>
    </citation>
    <scope>NUCLEOTIDE SEQUENCE [LARGE SCALE GENOMIC DNA]</scope>
    <source>
        <strain evidence="4 5">JCM 16418</strain>
    </source>
</reference>
<dbReference type="PANTHER" id="PTHR43072:SF23">
    <property type="entry name" value="UPF0039 PROTEIN C11D3.02C"/>
    <property type="match status" value="1"/>
</dbReference>
<dbReference type="InterPro" id="IPR000182">
    <property type="entry name" value="GNAT_dom"/>
</dbReference>
<dbReference type="PANTHER" id="PTHR43072">
    <property type="entry name" value="N-ACETYLTRANSFERASE"/>
    <property type="match status" value="1"/>
</dbReference>
<dbReference type="Pfam" id="PF00583">
    <property type="entry name" value="Acetyltransf_1"/>
    <property type="match status" value="1"/>
</dbReference>
<evidence type="ECO:0000259" key="3">
    <source>
        <dbReference type="PROSITE" id="PS51186"/>
    </source>
</evidence>
<dbReference type="InterPro" id="IPR016181">
    <property type="entry name" value="Acyl_CoA_acyltransferase"/>
</dbReference>
<evidence type="ECO:0000313" key="4">
    <source>
        <dbReference type="EMBL" id="GAF06098.1"/>
    </source>
</evidence>
<dbReference type="EMBL" id="BAVZ01000001">
    <property type="protein sequence ID" value="GAF06098.1"/>
    <property type="molecule type" value="Genomic_DNA"/>
</dbReference>
<dbReference type="RefSeq" id="WP_036645039.1">
    <property type="nucleotide sequence ID" value="NZ_BAVZ01000001.1"/>
</dbReference>
<dbReference type="STRING" id="1236976.JCM16418_41"/>
<dbReference type="eggNOG" id="COG1247">
    <property type="taxonomic scope" value="Bacteria"/>
</dbReference>
<sequence>MTEDQYTIEHAQVSDLEDIVRIYNSTIAGRMVTADLEPVTVESKLNWFMEHNEHQRPLWIMKSEGKVMAWLSFQSFYGRAAYDATAEISIYVSEDCRGAGIGGIFLEKAIGECPRLGITSLVGFVFGHNAPSLKLLRRFGFEDWGFLPGVAVLDGVQRDLVIIGRKIDNAGL</sequence>
<keyword evidence="2" id="KW-0012">Acyltransferase</keyword>
<dbReference type="Gene3D" id="3.40.630.30">
    <property type="match status" value="1"/>
</dbReference>
<comment type="caution">
    <text evidence="4">The sequence shown here is derived from an EMBL/GenBank/DDBJ whole genome shotgun (WGS) entry which is preliminary data.</text>
</comment>
<evidence type="ECO:0000313" key="5">
    <source>
        <dbReference type="Proteomes" id="UP000019364"/>
    </source>
</evidence>
<keyword evidence="1 4" id="KW-0808">Transferase</keyword>
<dbReference type="Proteomes" id="UP000019364">
    <property type="component" value="Unassembled WGS sequence"/>
</dbReference>
<feature type="domain" description="N-acetyltransferase" evidence="3">
    <location>
        <begin position="6"/>
        <end position="159"/>
    </location>
</feature>
<accession>W7YF40</accession>
<organism evidence="4 5">
    <name type="scientific">Paenibacillus pini JCM 16418</name>
    <dbReference type="NCBI Taxonomy" id="1236976"/>
    <lineage>
        <taxon>Bacteria</taxon>
        <taxon>Bacillati</taxon>
        <taxon>Bacillota</taxon>
        <taxon>Bacilli</taxon>
        <taxon>Bacillales</taxon>
        <taxon>Paenibacillaceae</taxon>
        <taxon>Paenibacillus</taxon>
    </lineage>
</organism>
<dbReference type="AlphaFoldDB" id="W7YF40"/>
<dbReference type="SUPFAM" id="SSF55729">
    <property type="entry name" value="Acyl-CoA N-acyltransferases (Nat)"/>
    <property type="match status" value="1"/>
</dbReference>
<evidence type="ECO:0000256" key="2">
    <source>
        <dbReference type="ARBA" id="ARBA00023315"/>
    </source>
</evidence>
<evidence type="ECO:0000256" key="1">
    <source>
        <dbReference type="ARBA" id="ARBA00022679"/>
    </source>
</evidence>